<dbReference type="InterPro" id="IPR004960">
    <property type="entry name" value="LipA_acyltrans"/>
</dbReference>
<sequence length="293" mass="33258">MPPLKLLFFRWVARRVARMPPALRLQWARRLVWLIHPLIAKRRRIMARNITLCFPALSASERLALARASLVANAKGVLDGLHAWYAADFNVEENYVLLGKQHLLDAFNRAQGVIILCAHYPGGEQHMRMVRQLSGTAILPMVRAFRNAEFDDEVNAQRTRHLGGVVARDDVRGFTALVRRGEGTFYAPDVNVKSRNVFVPFFGVPASTLDSMSVILRRAGGTIVPGWAKPLPDGRYEVTFEAPWENFPSRDGSQDAARFTSWVENKLRECPEAYDWGTKRFKTRPDGEPDLYQ</sequence>
<evidence type="ECO:0000256" key="6">
    <source>
        <dbReference type="ARBA" id="ARBA00023315"/>
    </source>
</evidence>
<dbReference type="RefSeq" id="WP_220380215.1">
    <property type="nucleotide sequence ID" value="NZ_CP080544.1"/>
</dbReference>
<keyword evidence="8" id="KW-1185">Reference proteome</keyword>
<protein>
    <recommendedName>
        <fullName evidence="9">Lipid A biosynthesis lauroyl acyltransferase</fullName>
    </recommendedName>
</protein>
<gene>
    <name evidence="7" type="ORF">H8L67_02495</name>
</gene>
<name>A0ABX8WRD9_9GAMM</name>
<evidence type="ECO:0000313" key="8">
    <source>
        <dbReference type="Proteomes" id="UP000824755"/>
    </source>
</evidence>
<proteinExistence type="predicted"/>
<keyword evidence="2" id="KW-1003">Cell membrane</keyword>
<evidence type="ECO:0000256" key="1">
    <source>
        <dbReference type="ARBA" id="ARBA00004533"/>
    </source>
</evidence>
<evidence type="ECO:0000256" key="2">
    <source>
        <dbReference type="ARBA" id="ARBA00022475"/>
    </source>
</evidence>
<keyword evidence="6" id="KW-0012">Acyltransferase</keyword>
<evidence type="ECO:0000256" key="5">
    <source>
        <dbReference type="ARBA" id="ARBA00023136"/>
    </source>
</evidence>
<dbReference type="Proteomes" id="UP000824755">
    <property type="component" value="Chromosome"/>
</dbReference>
<dbReference type="PANTHER" id="PTHR30606">
    <property type="entry name" value="LIPID A BIOSYNTHESIS LAUROYL ACYLTRANSFERASE"/>
    <property type="match status" value="1"/>
</dbReference>
<organism evidence="7 8">
    <name type="scientific">Lysobacter soyae</name>
    <dbReference type="NCBI Taxonomy" id="2764185"/>
    <lineage>
        <taxon>Bacteria</taxon>
        <taxon>Pseudomonadati</taxon>
        <taxon>Pseudomonadota</taxon>
        <taxon>Gammaproteobacteria</taxon>
        <taxon>Lysobacterales</taxon>
        <taxon>Lysobacteraceae</taxon>
        <taxon>Lysobacter</taxon>
    </lineage>
</organism>
<reference evidence="7 8" key="1">
    <citation type="submission" date="2021-08" db="EMBL/GenBank/DDBJ databases">
        <title>Lysobacter sp. strain CJ11 Genome sequencing and assembly.</title>
        <authorList>
            <person name="Kim I."/>
        </authorList>
    </citation>
    <scope>NUCLEOTIDE SEQUENCE [LARGE SCALE GENOMIC DNA]</scope>
    <source>
        <strain evidence="7 8">CJ11</strain>
    </source>
</reference>
<dbReference type="Pfam" id="PF03279">
    <property type="entry name" value="Lip_A_acyltrans"/>
    <property type="match status" value="1"/>
</dbReference>
<evidence type="ECO:0000256" key="4">
    <source>
        <dbReference type="ARBA" id="ARBA00022679"/>
    </source>
</evidence>
<keyword evidence="3" id="KW-0997">Cell inner membrane</keyword>
<keyword evidence="4" id="KW-0808">Transferase</keyword>
<evidence type="ECO:0008006" key="9">
    <source>
        <dbReference type="Google" id="ProtNLM"/>
    </source>
</evidence>
<dbReference type="CDD" id="cd07984">
    <property type="entry name" value="LPLAT_LABLAT-like"/>
    <property type="match status" value="1"/>
</dbReference>
<dbReference type="EMBL" id="CP080544">
    <property type="protein sequence ID" value="QYR53399.1"/>
    <property type="molecule type" value="Genomic_DNA"/>
</dbReference>
<evidence type="ECO:0000256" key="3">
    <source>
        <dbReference type="ARBA" id="ARBA00022519"/>
    </source>
</evidence>
<accession>A0ABX8WRD9</accession>
<keyword evidence="5" id="KW-0472">Membrane</keyword>
<evidence type="ECO:0000313" key="7">
    <source>
        <dbReference type="EMBL" id="QYR53399.1"/>
    </source>
</evidence>
<dbReference type="PANTHER" id="PTHR30606:SF9">
    <property type="entry name" value="LIPID A BIOSYNTHESIS LAUROYLTRANSFERASE"/>
    <property type="match status" value="1"/>
</dbReference>
<comment type="subcellular location">
    <subcellularLocation>
        <location evidence="1">Cell inner membrane</location>
    </subcellularLocation>
</comment>